<organism evidence="2 3">
    <name type="scientific">Oharaeibacter diazotrophicus</name>
    <dbReference type="NCBI Taxonomy" id="1920512"/>
    <lineage>
        <taxon>Bacteria</taxon>
        <taxon>Pseudomonadati</taxon>
        <taxon>Pseudomonadota</taxon>
        <taxon>Alphaproteobacteria</taxon>
        <taxon>Hyphomicrobiales</taxon>
        <taxon>Pleomorphomonadaceae</taxon>
        <taxon>Oharaeibacter</taxon>
    </lineage>
</organism>
<name>A0A4R6RFW2_9HYPH</name>
<dbReference type="EMBL" id="SNXY01000007">
    <property type="protein sequence ID" value="TDP85239.1"/>
    <property type="molecule type" value="Genomic_DNA"/>
</dbReference>
<feature type="region of interest" description="Disordered" evidence="1">
    <location>
        <begin position="22"/>
        <end position="72"/>
    </location>
</feature>
<comment type="caution">
    <text evidence="2">The sequence shown here is derived from an EMBL/GenBank/DDBJ whole genome shotgun (WGS) entry which is preliminary data.</text>
</comment>
<protein>
    <submittedName>
        <fullName evidence="2">Uncharacterized protein</fullName>
    </submittedName>
</protein>
<evidence type="ECO:0000313" key="3">
    <source>
        <dbReference type="Proteomes" id="UP000294547"/>
    </source>
</evidence>
<dbReference type="Proteomes" id="UP000294547">
    <property type="component" value="Unassembled WGS sequence"/>
</dbReference>
<evidence type="ECO:0000313" key="2">
    <source>
        <dbReference type="EMBL" id="TDP85239.1"/>
    </source>
</evidence>
<keyword evidence="3" id="KW-1185">Reference proteome</keyword>
<dbReference type="AlphaFoldDB" id="A0A4R6RFW2"/>
<accession>A0A4R6RFW2</accession>
<sequence length="72" mass="7245">MATGEGGDERARRLAEALRANLKRRKAQAKSRRAGEADGRAGLPAAGIADVDAAGESADADSLGDGAAAPER</sequence>
<gene>
    <name evidence="2" type="ORF">EDD54_2088</name>
</gene>
<reference evidence="2 3" key="1">
    <citation type="submission" date="2019-03" db="EMBL/GenBank/DDBJ databases">
        <title>Genomic Encyclopedia of Type Strains, Phase IV (KMG-IV): sequencing the most valuable type-strain genomes for metagenomic binning, comparative biology and taxonomic classification.</title>
        <authorList>
            <person name="Goeker M."/>
        </authorList>
    </citation>
    <scope>NUCLEOTIDE SEQUENCE [LARGE SCALE GENOMIC DNA]</scope>
    <source>
        <strain evidence="2 3">DSM 102969</strain>
    </source>
</reference>
<feature type="compositionally biased region" description="Basic residues" evidence="1">
    <location>
        <begin position="22"/>
        <end position="32"/>
    </location>
</feature>
<proteinExistence type="predicted"/>
<feature type="compositionally biased region" description="Low complexity" evidence="1">
    <location>
        <begin position="49"/>
        <end position="72"/>
    </location>
</feature>
<evidence type="ECO:0000256" key="1">
    <source>
        <dbReference type="SAM" id="MobiDB-lite"/>
    </source>
</evidence>